<dbReference type="GO" id="GO:0000166">
    <property type="term" value="F:nucleotide binding"/>
    <property type="evidence" value="ECO:0007669"/>
    <property type="project" value="InterPro"/>
</dbReference>
<dbReference type="GO" id="GO:0004829">
    <property type="term" value="F:threonine-tRNA ligase activity"/>
    <property type="evidence" value="ECO:0007669"/>
    <property type="project" value="TreeGrafter"/>
</dbReference>
<evidence type="ECO:0000256" key="2">
    <source>
        <dbReference type="SAM" id="MobiDB-lite"/>
    </source>
</evidence>
<keyword evidence="3" id="KW-0689">Ribosomal protein</keyword>
<dbReference type="GO" id="GO:0005739">
    <property type="term" value="C:mitochondrion"/>
    <property type="evidence" value="ECO:0007669"/>
    <property type="project" value="TreeGrafter"/>
</dbReference>
<reference evidence="3" key="1">
    <citation type="submission" date="2020-03" db="EMBL/GenBank/DDBJ databases">
        <title>Transcriptomic Profiling of the Digestive Tract of the Rat Flea, Xenopsylla cheopis, Following Blood Feeding and Infection with Yersinia pestis.</title>
        <authorList>
            <person name="Bland D.M."/>
            <person name="Martens C.A."/>
            <person name="Virtaneva K."/>
            <person name="Kanakabandi K."/>
            <person name="Long D."/>
            <person name="Rosenke R."/>
            <person name="Saturday G.A."/>
            <person name="Hoyt F.H."/>
            <person name="Bruno D.P."/>
            <person name="Ribeiro J.M.C."/>
            <person name="Hinnebusch J."/>
        </authorList>
    </citation>
    <scope>NUCLEOTIDE SEQUENCE</scope>
</reference>
<name>A0A6M2DF61_XENCH</name>
<dbReference type="Gene3D" id="3.30.980.10">
    <property type="entry name" value="Threonyl-trna Synthetase, Chain A, domain 2"/>
    <property type="match status" value="1"/>
</dbReference>
<dbReference type="PANTHER" id="PTHR11451">
    <property type="entry name" value="THREONINE-TRNA LIGASE"/>
    <property type="match status" value="1"/>
</dbReference>
<dbReference type="InterPro" id="IPR012675">
    <property type="entry name" value="Beta-grasp_dom_sf"/>
</dbReference>
<keyword evidence="1" id="KW-0648">Protein biosynthesis</keyword>
<dbReference type="InterPro" id="IPR018163">
    <property type="entry name" value="Thr/Ala-tRNA-synth_IIc_edit"/>
</dbReference>
<dbReference type="GO" id="GO:0005840">
    <property type="term" value="C:ribosome"/>
    <property type="evidence" value="ECO:0007669"/>
    <property type="project" value="UniProtKB-KW"/>
</dbReference>
<proteinExistence type="predicted"/>
<dbReference type="FunFam" id="3.10.20.30:FF:000031">
    <property type="entry name" value="Mitochondrial ribosomal protein L39"/>
    <property type="match status" value="1"/>
</dbReference>
<dbReference type="SUPFAM" id="SSF55186">
    <property type="entry name" value="ThrRS/AlaRS common domain"/>
    <property type="match status" value="1"/>
</dbReference>
<dbReference type="AlphaFoldDB" id="A0A6M2DF61"/>
<dbReference type="PANTHER" id="PTHR11451:SF44">
    <property type="entry name" value="THREONINE--TRNA LIGASE, CHLOROPLASTIC_MITOCHONDRIAL 2"/>
    <property type="match status" value="1"/>
</dbReference>
<dbReference type="CDD" id="cd01667">
    <property type="entry name" value="TGS_ThrRS"/>
    <property type="match status" value="1"/>
</dbReference>
<feature type="region of interest" description="Disordered" evidence="2">
    <location>
        <begin position="323"/>
        <end position="344"/>
    </location>
</feature>
<dbReference type="Gene3D" id="3.10.20.30">
    <property type="match status" value="1"/>
</dbReference>
<dbReference type="GO" id="GO:0006435">
    <property type="term" value="P:threonyl-tRNA aminoacylation"/>
    <property type="evidence" value="ECO:0007669"/>
    <property type="project" value="TreeGrafter"/>
</dbReference>
<dbReference type="EMBL" id="GIIL01001199">
    <property type="protein sequence ID" value="NOV44925.1"/>
    <property type="molecule type" value="Transcribed_RNA"/>
</dbReference>
<accession>A0A6M2DF61</accession>
<protein>
    <submittedName>
        <fullName evidence="3">Putative 39s ribosomal protein l39 mitochondrial</fullName>
    </submittedName>
</protein>
<organism evidence="3">
    <name type="scientific">Xenopsylla cheopis</name>
    <name type="common">Oriental rat flea</name>
    <name type="synonym">Pulex cheopis</name>
    <dbReference type="NCBI Taxonomy" id="163159"/>
    <lineage>
        <taxon>Eukaryota</taxon>
        <taxon>Metazoa</taxon>
        <taxon>Ecdysozoa</taxon>
        <taxon>Arthropoda</taxon>
        <taxon>Hexapoda</taxon>
        <taxon>Insecta</taxon>
        <taxon>Pterygota</taxon>
        <taxon>Neoptera</taxon>
        <taxon>Endopterygota</taxon>
        <taxon>Siphonaptera</taxon>
        <taxon>Pulicidae</taxon>
        <taxon>Xenopsyllinae</taxon>
        <taxon>Xenopsylla</taxon>
    </lineage>
</organism>
<evidence type="ECO:0000256" key="1">
    <source>
        <dbReference type="ARBA" id="ARBA00022917"/>
    </source>
</evidence>
<evidence type="ECO:0000313" key="3">
    <source>
        <dbReference type="EMBL" id="NOV44925.1"/>
    </source>
</evidence>
<keyword evidence="3" id="KW-0687">Ribonucleoprotein</keyword>
<sequence>MLIRTNIQLFCRNIVKVCNNTGYQQNLQIKRNLSTLEAKERRNALFSLEKKRQREGVGRIEKIEVRYLGTPEDVTLLMNKHISTPFNCAQHLSEVHMQRALALIDGHTPWDMHRPLEDACTLQLLNFTVAEPQMVNKAFWRTCSFLLGALIENVFKDDIPVSLHSFPGPNIRSGSFVYDFELGVPDWKPTSQEMISLSAEMVKFCSQGHPIERLDINGDLALEMFKENKHKTKQIPSILNQSGIVTVYRAGNHVDISRGPMITNTNLLGKTSIMSLHKITNTDTVSEGGQLYRLQGVALPKQLIMNHVAYGIVEERARQLNSSRMPHEPYGLDEPRSVPVQAIS</sequence>